<evidence type="ECO:0000313" key="1">
    <source>
        <dbReference type="EMBL" id="ABK24976.1"/>
    </source>
</evidence>
<sequence>MNNVMFSRVIGMGKAGDIAFKTFTGVLGVTSIYLGFNFAVNLYNGISWHNAQTKLQKEEARDRDI</sequence>
<reference evidence="1" key="1">
    <citation type="journal article" date="2008" name="BMC Genomics">
        <title>A conifer genomics resource of 200,000 spruce (Picea spp.) ESTs and 6,464 high-quality, sequence-finished full-length cDNAs for Sitka spruce (Picea sitchensis).</title>
        <authorList>
            <person name="Ralph S.G."/>
            <person name="Chun H.J."/>
            <person name="Kolosova N."/>
            <person name="Cooper D."/>
            <person name="Oddy C."/>
            <person name="Ritland C.E."/>
            <person name="Kirkpatrick R."/>
            <person name="Moore R."/>
            <person name="Barber S."/>
            <person name="Holt R.A."/>
            <person name="Jones S.J."/>
            <person name="Marra M.A."/>
            <person name="Douglas C.J."/>
            <person name="Ritland K."/>
            <person name="Bohlmann J."/>
        </authorList>
    </citation>
    <scope>NUCLEOTIDE SEQUENCE</scope>
    <source>
        <tissue evidence="1">Green portion of the leader tissue</tissue>
    </source>
</reference>
<dbReference type="PANTHER" id="PTHR38525">
    <property type="entry name" value="OS03G0824500 PROTEIN"/>
    <property type="match status" value="1"/>
</dbReference>
<dbReference type="PANTHER" id="PTHR38525:SF1">
    <property type="entry name" value="OS03G0824500 PROTEIN"/>
    <property type="match status" value="1"/>
</dbReference>
<dbReference type="AlphaFoldDB" id="A9NWG5"/>
<organism evidence="1">
    <name type="scientific">Picea sitchensis</name>
    <name type="common">Sitka spruce</name>
    <name type="synonym">Pinus sitchensis</name>
    <dbReference type="NCBI Taxonomy" id="3332"/>
    <lineage>
        <taxon>Eukaryota</taxon>
        <taxon>Viridiplantae</taxon>
        <taxon>Streptophyta</taxon>
        <taxon>Embryophyta</taxon>
        <taxon>Tracheophyta</taxon>
        <taxon>Spermatophyta</taxon>
        <taxon>Pinopsida</taxon>
        <taxon>Pinidae</taxon>
        <taxon>Conifers I</taxon>
        <taxon>Pinales</taxon>
        <taxon>Pinaceae</taxon>
        <taxon>Picea</taxon>
    </lineage>
</organism>
<protein>
    <submittedName>
        <fullName evidence="1">Uncharacterized protein</fullName>
    </submittedName>
</protein>
<name>A9NWG5_PICSI</name>
<dbReference type="EMBL" id="EF085677">
    <property type="protein sequence ID" value="ABK24976.1"/>
    <property type="molecule type" value="mRNA"/>
</dbReference>
<proteinExistence type="evidence at transcript level"/>
<accession>A9NWG5</accession>